<dbReference type="AlphaFoldDB" id="A0A6J6N6H3"/>
<dbReference type="PANTHER" id="PTHR11070:SF55">
    <property type="entry name" value="DNA 3'-5' HELICASE"/>
    <property type="match status" value="1"/>
</dbReference>
<dbReference type="GO" id="GO:0004527">
    <property type="term" value="F:exonuclease activity"/>
    <property type="evidence" value="ECO:0007669"/>
    <property type="project" value="UniProtKB-KW"/>
</dbReference>
<keyword evidence="6" id="KW-0269">Exonuclease</keyword>
<name>A0A6J6N6H3_9ZZZZ</name>
<keyword evidence="9" id="KW-0234">DNA repair</keyword>
<evidence type="ECO:0000259" key="10">
    <source>
        <dbReference type="Pfam" id="PF12705"/>
    </source>
</evidence>
<evidence type="ECO:0000256" key="7">
    <source>
        <dbReference type="ARBA" id="ARBA00022840"/>
    </source>
</evidence>
<dbReference type="GO" id="GO:0043138">
    <property type="term" value="F:3'-5' DNA helicase activity"/>
    <property type="evidence" value="ECO:0007669"/>
    <property type="project" value="TreeGrafter"/>
</dbReference>
<feature type="domain" description="UvrD-like helicase C-terminal" evidence="11">
    <location>
        <begin position="19"/>
        <end position="130"/>
    </location>
</feature>
<protein>
    <submittedName>
        <fullName evidence="12">Unannotated protein</fullName>
    </submittedName>
</protein>
<dbReference type="GO" id="GO:0000725">
    <property type="term" value="P:recombinational repair"/>
    <property type="evidence" value="ECO:0007669"/>
    <property type="project" value="TreeGrafter"/>
</dbReference>
<sequence length="449" mass="49754">MKIAEDAEGGLKPDEVDVRSDAAQILTVHAAKGAEWDFVAVPGLAERNFPNTGRKSDSWIKNAGSIPVSMRGDFSQLPSINFANLSTNKNLKDALERFNDEWKARKLIEEMRLAYVAFTRAKHGLFLSTSHFRNGENAVAPSSLYMICAQHLPDIAGATVLTDTPIPDGKNPLIENPITANWPDVDSRYEVKAAQVRQQAQLLQSVTALSQSEIDGDALNAFEDQSILSDLQAIVSELKNRSDITNVLLPSRLSVSTLLYLKLDPNELALRLRRPMPNHIDKYARRGTQFHLWLEQYFKSEPLQSMNEIFYGADEGSLAEPDAPIQELQKAWQASDWGNRKPVGVEVGFETVIAGVVVRGRIDAVYEISPGKFEVVDWKTGKVKSGEDLSVAALQLAIYRLAFAKLNNLELSNISAAFHYVAQNETIRPADLMNEAELIEIISAIPQLS</sequence>
<evidence type="ECO:0000256" key="4">
    <source>
        <dbReference type="ARBA" id="ARBA00022801"/>
    </source>
</evidence>
<dbReference type="GO" id="GO:0005829">
    <property type="term" value="C:cytosol"/>
    <property type="evidence" value="ECO:0007669"/>
    <property type="project" value="TreeGrafter"/>
</dbReference>
<dbReference type="InterPro" id="IPR038726">
    <property type="entry name" value="PDDEXK_AddAB-type"/>
</dbReference>
<dbReference type="Gene3D" id="3.90.320.10">
    <property type="match status" value="1"/>
</dbReference>
<evidence type="ECO:0000256" key="9">
    <source>
        <dbReference type="ARBA" id="ARBA00023204"/>
    </source>
</evidence>
<evidence type="ECO:0000259" key="11">
    <source>
        <dbReference type="Pfam" id="PF13361"/>
    </source>
</evidence>
<dbReference type="Pfam" id="PF13361">
    <property type="entry name" value="UvrD_C"/>
    <property type="match status" value="1"/>
</dbReference>
<evidence type="ECO:0000256" key="2">
    <source>
        <dbReference type="ARBA" id="ARBA00022741"/>
    </source>
</evidence>
<keyword evidence="3" id="KW-0227">DNA damage</keyword>
<evidence type="ECO:0000256" key="3">
    <source>
        <dbReference type="ARBA" id="ARBA00022763"/>
    </source>
</evidence>
<dbReference type="SUPFAM" id="SSF52540">
    <property type="entry name" value="P-loop containing nucleoside triphosphate hydrolases"/>
    <property type="match status" value="1"/>
</dbReference>
<dbReference type="InterPro" id="IPR014017">
    <property type="entry name" value="DNA_helicase_UvrD-like_C"/>
</dbReference>
<accession>A0A6J6N6H3</accession>
<dbReference type="InterPro" id="IPR000212">
    <property type="entry name" value="DNA_helicase_UvrD/REP"/>
</dbReference>
<reference evidence="12" key="1">
    <citation type="submission" date="2020-05" db="EMBL/GenBank/DDBJ databases">
        <authorList>
            <person name="Chiriac C."/>
            <person name="Salcher M."/>
            <person name="Ghai R."/>
            <person name="Kavagutti S V."/>
        </authorList>
    </citation>
    <scope>NUCLEOTIDE SEQUENCE</scope>
</reference>
<dbReference type="GO" id="GO:0033202">
    <property type="term" value="C:DNA helicase complex"/>
    <property type="evidence" value="ECO:0007669"/>
    <property type="project" value="TreeGrafter"/>
</dbReference>
<evidence type="ECO:0000313" key="12">
    <source>
        <dbReference type="EMBL" id="CAB4680495.1"/>
    </source>
</evidence>
<dbReference type="Pfam" id="PF12705">
    <property type="entry name" value="PDDEXK_1"/>
    <property type="match status" value="1"/>
</dbReference>
<dbReference type="GO" id="GO:0003677">
    <property type="term" value="F:DNA binding"/>
    <property type="evidence" value="ECO:0007669"/>
    <property type="project" value="UniProtKB-KW"/>
</dbReference>
<keyword evidence="8" id="KW-0238">DNA-binding</keyword>
<feature type="domain" description="PD-(D/E)XK endonuclease-like" evidence="10">
    <location>
        <begin position="270"/>
        <end position="423"/>
    </location>
</feature>
<dbReference type="InterPro" id="IPR027417">
    <property type="entry name" value="P-loop_NTPase"/>
</dbReference>
<gene>
    <name evidence="12" type="ORF">UFOPK2362_00360</name>
</gene>
<dbReference type="GO" id="GO:0005524">
    <property type="term" value="F:ATP binding"/>
    <property type="evidence" value="ECO:0007669"/>
    <property type="project" value="UniProtKB-KW"/>
</dbReference>
<dbReference type="PANTHER" id="PTHR11070">
    <property type="entry name" value="UVRD / RECB / PCRA DNA HELICASE FAMILY MEMBER"/>
    <property type="match status" value="1"/>
</dbReference>
<evidence type="ECO:0000256" key="1">
    <source>
        <dbReference type="ARBA" id="ARBA00022722"/>
    </source>
</evidence>
<organism evidence="12">
    <name type="scientific">freshwater metagenome</name>
    <dbReference type="NCBI Taxonomy" id="449393"/>
    <lineage>
        <taxon>unclassified sequences</taxon>
        <taxon>metagenomes</taxon>
        <taxon>ecological metagenomes</taxon>
    </lineage>
</organism>
<evidence type="ECO:0000256" key="6">
    <source>
        <dbReference type="ARBA" id="ARBA00022839"/>
    </source>
</evidence>
<dbReference type="Gene3D" id="3.40.50.300">
    <property type="entry name" value="P-loop containing nucleotide triphosphate hydrolases"/>
    <property type="match status" value="1"/>
</dbReference>
<keyword evidence="1" id="KW-0540">Nuclease</keyword>
<dbReference type="EMBL" id="CAEZXI010000024">
    <property type="protein sequence ID" value="CAB4680495.1"/>
    <property type="molecule type" value="Genomic_DNA"/>
</dbReference>
<evidence type="ECO:0000256" key="5">
    <source>
        <dbReference type="ARBA" id="ARBA00022806"/>
    </source>
</evidence>
<keyword evidence="2" id="KW-0547">Nucleotide-binding</keyword>
<dbReference type="InterPro" id="IPR011335">
    <property type="entry name" value="Restrct_endonuc-II-like"/>
</dbReference>
<keyword evidence="4" id="KW-0378">Hydrolase</keyword>
<keyword evidence="7" id="KW-0067">ATP-binding</keyword>
<keyword evidence="5" id="KW-0347">Helicase</keyword>
<dbReference type="InterPro" id="IPR011604">
    <property type="entry name" value="PDDEXK-like_dom_sf"/>
</dbReference>
<proteinExistence type="predicted"/>
<dbReference type="SUPFAM" id="SSF52980">
    <property type="entry name" value="Restriction endonuclease-like"/>
    <property type="match status" value="1"/>
</dbReference>
<evidence type="ECO:0000256" key="8">
    <source>
        <dbReference type="ARBA" id="ARBA00023125"/>
    </source>
</evidence>